<accession>A0A0C9YGK5</accession>
<evidence type="ECO:0000313" key="2">
    <source>
        <dbReference type="EMBL" id="KIK07168.1"/>
    </source>
</evidence>
<organism evidence="2 3">
    <name type="scientific">Laccaria amethystina LaAM-08-1</name>
    <dbReference type="NCBI Taxonomy" id="1095629"/>
    <lineage>
        <taxon>Eukaryota</taxon>
        <taxon>Fungi</taxon>
        <taxon>Dikarya</taxon>
        <taxon>Basidiomycota</taxon>
        <taxon>Agaricomycotina</taxon>
        <taxon>Agaricomycetes</taxon>
        <taxon>Agaricomycetidae</taxon>
        <taxon>Agaricales</taxon>
        <taxon>Agaricineae</taxon>
        <taxon>Hydnangiaceae</taxon>
        <taxon>Laccaria</taxon>
    </lineage>
</organism>
<evidence type="ECO:0000313" key="3">
    <source>
        <dbReference type="Proteomes" id="UP000054477"/>
    </source>
</evidence>
<keyword evidence="3" id="KW-1185">Reference proteome</keyword>
<evidence type="ECO:0000256" key="1">
    <source>
        <dbReference type="SAM" id="MobiDB-lite"/>
    </source>
</evidence>
<dbReference type="AlphaFoldDB" id="A0A0C9YGK5"/>
<name>A0A0C9YGK5_9AGAR</name>
<dbReference type="EMBL" id="KN838549">
    <property type="protein sequence ID" value="KIK07168.1"/>
    <property type="molecule type" value="Genomic_DNA"/>
</dbReference>
<reference evidence="2 3" key="1">
    <citation type="submission" date="2014-04" db="EMBL/GenBank/DDBJ databases">
        <authorList>
            <consortium name="DOE Joint Genome Institute"/>
            <person name="Kuo A."/>
            <person name="Kohler A."/>
            <person name="Nagy L.G."/>
            <person name="Floudas D."/>
            <person name="Copeland A."/>
            <person name="Barry K.W."/>
            <person name="Cichocki N."/>
            <person name="Veneault-Fourrey C."/>
            <person name="LaButti K."/>
            <person name="Lindquist E.A."/>
            <person name="Lipzen A."/>
            <person name="Lundell T."/>
            <person name="Morin E."/>
            <person name="Murat C."/>
            <person name="Sun H."/>
            <person name="Tunlid A."/>
            <person name="Henrissat B."/>
            <person name="Grigoriev I.V."/>
            <person name="Hibbett D.S."/>
            <person name="Martin F."/>
            <person name="Nordberg H.P."/>
            <person name="Cantor M.N."/>
            <person name="Hua S.X."/>
        </authorList>
    </citation>
    <scope>NUCLEOTIDE SEQUENCE [LARGE SCALE GENOMIC DNA]</scope>
    <source>
        <strain evidence="2 3">LaAM-08-1</strain>
    </source>
</reference>
<dbReference type="HOGENOM" id="CLU_2812753_0_0_1"/>
<dbReference type="Proteomes" id="UP000054477">
    <property type="component" value="Unassembled WGS sequence"/>
</dbReference>
<reference evidence="3" key="2">
    <citation type="submission" date="2015-01" db="EMBL/GenBank/DDBJ databases">
        <title>Evolutionary Origins and Diversification of the Mycorrhizal Mutualists.</title>
        <authorList>
            <consortium name="DOE Joint Genome Institute"/>
            <consortium name="Mycorrhizal Genomics Consortium"/>
            <person name="Kohler A."/>
            <person name="Kuo A."/>
            <person name="Nagy L.G."/>
            <person name="Floudas D."/>
            <person name="Copeland A."/>
            <person name="Barry K.W."/>
            <person name="Cichocki N."/>
            <person name="Veneault-Fourrey C."/>
            <person name="LaButti K."/>
            <person name="Lindquist E.A."/>
            <person name="Lipzen A."/>
            <person name="Lundell T."/>
            <person name="Morin E."/>
            <person name="Murat C."/>
            <person name="Riley R."/>
            <person name="Ohm R."/>
            <person name="Sun H."/>
            <person name="Tunlid A."/>
            <person name="Henrissat B."/>
            <person name="Grigoriev I.V."/>
            <person name="Hibbett D.S."/>
            <person name="Martin F."/>
        </authorList>
    </citation>
    <scope>NUCLEOTIDE SEQUENCE [LARGE SCALE GENOMIC DNA]</scope>
    <source>
        <strain evidence="3">LaAM-08-1</strain>
    </source>
</reference>
<feature type="region of interest" description="Disordered" evidence="1">
    <location>
        <begin position="1"/>
        <end position="20"/>
    </location>
</feature>
<protein>
    <submittedName>
        <fullName evidence="2">Unplaced genomic scaffold K443scaffold_14, whole genome shotgun sequence</fullName>
    </submittedName>
</protein>
<feature type="compositionally biased region" description="Acidic residues" evidence="1">
    <location>
        <begin position="1"/>
        <end position="11"/>
    </location>
</feature>
<gene>
    <name evidence="2" type="ORF">K443DRAFT_673725</name>
</gene>
<proteinExistence type="predicted"/>
<sequence length="67" mass="7287">MAGCSEDDDPDSMLRKRHATLPTPRFEADISLRFQASEGSCVLVNGTNHGSSICTKPMIFLPAKTFS</sequence>